<comment type="similarity">
    <text evidence="2">Belongs to the SKP1 family.</text>
</comment>
<dbReference type="AlphaFoldDB" id="A0AAW2DCM5"/>
<dbReference type="Proteomes" id="UP001459277">
    <property type="component" value="Unassembled WGS sequence"/>
</dbReference>
<dbReference type="InterPro" id="IPR016073">
    <property type="entry name" value="Skp1_comp_POZ"/>
</dbReference>
<gene>
    <name evidence="5" type="ORF">SO802_009860</name>
</gene>
<proteinExistence type="inferred from homology"/>
<dbReference type="InterPro" id="IPR011333">
    <property type="entry name" value="SKP1/BTB/POZ_sf"/>
</dbReference>
<dbReference type="GO" id="GO:0009867">
    <property type="term" value="P:jasmonic acid mediated signaling pathway"/>
    <property type="evidence" value="ECO:0007669"/>
    <property type="project" value="UniProtKB-ARBA"/>
</dbReference>
<feature type="domain" description="SKP1 component POZ" evidence="4">
    <location>
        <begin position="14"/>
        <end position="77"/>
    </location>
</feature>
<comment type="pathway">
    <text evidence="1">Protein modification; protein ubiquitination.</text>
</comment>
<reference evidence="5 6" key="1">
    <citation type="submission" date="2024-01" db="EMBL/GenBank/DDBJ databases">
        <title>A telomere-to-telomere, gap-free genome of sweet tea (Lithocarpus litseifolius).</title>
        <authorList>
            <person name="Zhou J."/>
        </authorList>
    </citation>
    <scope>NUCLEOTIDE SEQUENCE [LARGE SCALE GENOMIC DNA]</scope>
    <source>
        <strain evidence="5">Zhou-2022a</strain>
        <tissue evidence="5">Leaf</tissue>
    </source>
</reference>
<dbReference type="InterPro" id="IPR001232">
    <property type="entry name" value="SKP1-like"/>
</dbReference>
<evidence type="ECO:0000313" key="6">
    <source>
        <dbReference type="Proteomes" id="UP001459277"/>
    </source>
</evidence>
<organism evidence="5 6">
    <name type="scientific">Lithocarpus litseifolius</name>
    <dbReference type="NCBI Taxonomy" id="425828"/>
    <lineage>
        <taxon>Eukaryota</taxon>
        <taxon>Viridiplantae</taxon>
        <taxon>Streptophyta</taxon>
        <taxon>Embryophyta</taxon>
        <taxon>Tracheophyta</taxon>
        <taxon>Spermatophyta</taxon>
        <taxon>Magnoliopsida</taxon>
        <taxon>eudicotyledons</taxon>
        <taxon>Gunneridae</taxon>
        <taxon>Pentapetalae</taxon>
        <taxon>rosids</taxon>
        <taxon>fabids</taxon>
        <taxon>Fagales</taxon>
        <taxon>Fagaceae</taxon>
        <taxon>Lithocarpus</taxon>
    </lineage>
</organism>
<dbReference type="EMBL" id="JAZDWU010000003">
    <property type="protein sequence ID" value="KAL0008358.1"/>
    <property type="molecule type" value="Genomic_DNA"/>
</dbReference>
<evidence type="ECO:0000256" key="1">
    <source>
        <dbReference type="ARBA" id="ARBA00004906"/>
    </source>
</evidence>
<dbReference type="Gene3D" id="3.30.710.10">
    <property type="entry name" value="Potassium Channel Kv1.1, Chain A"/>
    <property type="match status" value="1"/>
</dbReference>
<evidence type="ECO:0000256" key="2">
    <source>
        <dbReference type="ARBA" id="ARBA00009993"/>
    </source>
</evidence>
<evidence type="ECO:0000313" key="5">
    <source>
        <dbReference type="EMBL" id="KAL0008358.1"/>
    </source>
</evidence>
<keyword evidence="3" id="KW-0833">Ubl conjugation pathway</keyword>
<protein>
    <recommendedName>
        <fullName evidence="4">SKP1 component POZ domain-containing protein</fullName>
    </recommendedName>
</protein>
<accession>A0AAW2DCM5</accession>
<dbReference type="InterPro" id="IPR016897">
    <property type="entry name" value="SKP1"/>
</dbReference>
<evidence type="ECO:0000256" key="3">
    <source>
        <dbReference type="ARBA" id="ARBA00022786"/>
    </source>
</evidence>
<dbReference type="PANTHER" id="PTHR11165">
    <property type="entry name" value="SKP1"/>
    <property type="match status" value="1"/>
</dbReference>
<comment type="caution">
    <text evidence="5">The sequence shown here is derived from an EMBL/GenBank/DDBJ whole genome shotgun (WGS) entry which is preliminary data.</text>
</comment>
<evidence type="ECO:0000259" key="4">
    <source>
        <dbReference type="Pfam" id="PF03931"/>
    </source>
</evidence>
<name>A0AAW2DCM5_9ROSI</name>
<dbReference type="GO" id="GO:0006511">
    <property type="term" value="P:ubiquitin-dependent protein catabolic process"/>
    <property type="evidence" value="ECO:0007669"/>
    <property type="project" value="InterPro"/>
</dbReference>
<dbReference type="Pfam" id="PF03931">
    <property type="entry name" value="Skp1_POZ"/>
    <property type="match status" value="1"/>
</dbReference>
<keyword evidence="6" id="KW-1185">Reference proteome</keyword>
<dbReference type="SUPFAM" id="SSF54695">
    <property type="entry name" value="POZ domain"/>
    <property type="match status" value="1"/>
</dbReference>
<dbReference type="SMART" id="SM00512">
    <property type="entry name" value="Skp1"/>
    <property type="match status" value="1"/>
</dbReference>
<sequence length="128" mass="14610">MASTSKEVEKKVKKMIKLRSSDGDTFEVEENVAMESWKIKNNMMIQEDNCAGETVIPLPIIPSNILAQVIEYCKKHVSESHGESLTAWDAEFVNLDNNTLYELCVVRTPYPSLSCIPFWVCLLFCYCH</sequence>